<reference evidence="1 2" key="1">
    <citation type="submission" date="2023-02" db="EMBL/GenBank/DDBJ databases">
        <title>LHISI_Scaffold_Assembly.</title>
        <authorList>
            <person name="Stuart O.P."/>
            <person name="Cleave R."/>
            <person name="Magrath M.J.L."/>
            <person name="Mikheyev A.S."/>
        </authorList>
    </citation>
    <scope>NUCLEOTIDE SEQUENCE [LARGE SCALE GENOMIC DNA]</scope>
    <source>
        <strain evidence="1">Daus_M_001</strain>
        <tissue evidence="1">Leg muscle</tissue>
    </source>
</reference>
<evidence type="ECO:0000313" key="2">
    <source>
        <dbReference type="Proteomes" id="UP001159363"/>
    </source>
</evidence>
<proteinExistence type="predicted"/>
<protein>
    <submittedName>
        <fullName evidence="1">Uncharacterized protein</fullName>
    </submittedName>
</protein>
<comment type="caution">
    <text evidence="1">The sequence shown here is derived from an EMBL/GenBank/DDBJ whole genome shotgun (WGS) entry which is preliminary data.</text>
</comment>
<keyword evidence="2" id="KW-1185">Reference proteome</keyword>
<evidence type="ECO:0000313" key="1">
    <source>
        <dbReference type="EMBL" id="KAJ8884382.1"/>
    </source>
</evidence>
<dbReference type="EMBL" id="JARBHB010000005">
    <property type="protein sequence ID" value="KAJ8884382.1"/>
    <property type="molecule type" value="Genomic_DNA"/>
</dbReference>
<organism evidence="1 2">
    <name type="scientific">Dryococelus australis</name>
    <dbReference type="NCBI Taxonomy" id="614101"/>
    <lineage>
        <taxon>Eukaryota</taxon>
        <taxon>Metazoa</taxon>
        <taxon>Ecdysozoa</taxon>
        <taxon>Arthropoda</taxon>
        <taxon>Hexapoda</taxon>
        <taxon>Insecta</taxon>
        <taxon>Pterygota</taxon>
        <taxon>Neoptera</taxon>
        <taxon>Polyneoptera</taxon>
        <taxon>Phasmatodea</taxon>
        <taxon>Verophasmatodea</taxon>
        <taxon>Anareolatae</taxon>
        <taxon>Phasmatidae</taxon>
        <taxon>Eurycanthinae</taxon>
        <taxon>Dryococelus</taxon>
    </lineage>
</organism>
<accession>A0ABQ9HJ61</accession>
<sequence length="324" mass="37223">MDIPAERDSPCISVKKLNSGTRKCKRYDRTSDVMKNLRLCTHELAPDCKCQLHQCFEVIPIEDVKRIIKEFNALCSVDEQNAYLCGLITRSLKKNNGNGTERRLGKYDYKHCSMPEEVTESVISNFSSFKGRQSHYSRKNSERVYLPDTLNINRMYEIHKEYYSKIVNTRFSIAFGYPRNDTCSSCDKYQADVTALQHTLSAQVANDVHNRKAELPKHWVEVFESARTKPSPYHVVNVHQLLLRNWTQYLTSLYTKTCPIATRPLNGVVLSVQEPRLIKLRSTYNGMWETAVMAPQKSLLSQVKELQLDSGESLLPGKGYQGKK</sequence>
<name>A0ABQ9HJ61_9NEOP</name>
<gene>
    <name evidence="1" type="ORF">PR048_016239</name>
</gene>
<dbReference type="Proteomes" id="UP001159363">
    <property type="component" value="Chromosome 4"/>
</dbReference>